<dbReference type="AlphaFoldDB" id="A0AAN1WFJ8"/>
<accession>A0AAN1WFJ8</accession>
<keyword evidence="3" id="KW-1185">Reference proteome</keyword>
<organism evidence="2 3">
    <name type="scientific">Marinagarivorans cellulosilyticus</name>
    <dbReference type="NCBI Taxonomy" id="2721545"/>
    <lineage>
        <taxon>Bacteria</taxon>
        <taxon>Pseudomonadati</taxon>
        <taxon>Pseudomonadota</taxon>
        <taxon>Gammaproteobacteria</taxon>
        <taxon>Cellvibrionales</taxon>
        <taxon>Cellvibrionaceae</taxon>
        <taxon>Marinagarivorans</taxon>
    </lineage>
</organism>
<evidence type="ECO:0000256" key="1">
    <source>
        <dbReference type="SAM" id="MobiDB-lite"/>
    </source>
</evidence>
<proteinExistence type="predicted"/>
<name>A0AAN1WFJ8_9GAMM</name>
<feature type="compositionally biased region" description="Basic residues" evidence="1">
    <location>
        <begin position="62"/>
        <end position="71"/>
    </location>
</feature>
<dbReference type="EMBL" id="AP023086">
    <property type="protein sequence ID" value="BCD96689.1"/>
    <property type="molecule type" value="Genomic_DNA"/>
</dbReference>
<feature type="region of interest" description="Disordered" evidence="1">
    <location>
        <begin position="32"/>
        <end position="71"/>
    </location>
</feature>
<reference evidence="2 3" key="1">
    <citation type="journal article" date="2022" name="IScience">
        <title>An ultrasensitive nanofiber-based assay for enzymatic hydrolysis and deep-sea microbial degradation of cellulose.</title>
        <authorList>
            <person name="Tsudome M."/>
            <person name="Tachioka M."/>
            <person name="Miyazaki M."/>
            <person name="Uchimura K."/>
            <person name="Tsuda M."/>
            <person name="Takaki Y."/>
            <person name="Deguchi S."/>
        </authorList>
    </citation>
    <scope>NUCLEOTIDE SEQUENCE [LARGE SCALE GENOMIC DNA]</scope>
    <source>
        <strain evidence="2 3">GE09</strain>
    </source>
</reference>
<dbReference type="KEGG" id="marq:MARGE09_P0889"/>
<evidence type="ECO:0000313" key="3">
    <source>
        <dbReference type="Proteomes" id="UP001320119"/>
    </source>
</evidence>
<sequence>MGIAQLSKQIGKSVEHELTLIFATMGDSYLPEESHTHIPTSDYDPAPQQGMDASGYAPHFAAPHHKNTQPH</sequence>
<dbReference type="Proteomes" id="UP001320119">
    <property type="component" value="Chromosome"/>
</dbReference>
<protein>
    <submittedName>
        <fullName evidence="2">Uncharacterized protein</fullName>
    </submittedName>
</protein>
<evidence type="ECO:0000313" key="2">
    <source>
        <dbReference type="EMBL" id="BCD96689.1"/>
    </source>
</evidence>
<gene>
    <name evidence="2" type="ORF">MARGE09_P0889</name>
</gene>